<organism evidence="1 2">
    <name type="scientific">Nostoc punctiforme (strain ATCC 29133 / PCC 73102)</name>
    <dbReference type="NCBI Taxonomy" id="63737"/>
    <lineage>
        <taxon>Bacteria</taxon>
        <taxon>Bacillati</taxon>
        <taxon>Cyanobacteriota</taxon>
        <taxon>Cyanophyceae</taxon>
        <taxon>Nostocales</taxon>
        <taxon>Nostocaceae</taxon>
        <taxon>Nostoc</taxon>
    </lineage>
</organism>
<dbReference type="EMBL" id="CP001040">
    <property type="protein sequence ID" value="ACC85394.1"/>
    <property type="molecule type" value="Genomic_DNA"/>
</dbReference>
<geneLocation type="plasmid" evidence="1 2">
    <name>pNPUN03</name>
</geneLocation>
<dbReference type="EnsemblBacteria" id="ACC85394">
    <property type="protein sequence ID" value="ACC85394"/>
    <property type="gene ID" value="Npun_CF056"/>
</dbReference>
<proteinExistence type="predicted"/>
<keyword evidence="1" id="KW-0614">Plasmid</keyword>
<reference evidence="2" key="1">
    <citation type="submission" date="2008-04" db="EMBL/GenBank/DDBJ databases">
        <title>Complete sequence of plasmid 3 of Nostoc punctiforme ATCC 29133.</title>
        <authorList>
            <consortium name="US DOE Joint Genome Institute"/>
            <person name="Copeland A."/>
            <person name="Lucas S."/>
            <person name="Lapidus A."/>
            <person name="Glavina del Rio T."/>
            <person name="Dalin E."/>
            <person name="Tice H."/>
            <person name="Pitluck S."/>
            <person name="Chain P."/>
            <person name="Malfatti S."/>
            <person name="Shin M."/>
            <person name="Vergez L."/>
            <person name="Schmutz J."/>
            <person name="Larimer F."/>
            <person name="Land M."/>
            <person name="Hauser L."/>
            <person name="Kyrpides N."/>
            <person name="Kim E."/>
            <person name="Meeks J.C."/>
            <person name="Elhai J."/>
            <person name="Campbell E.L."/>
            <person name="Thiel T."/>
            <person name="Longmire J."/>
            <person name="Potts M."/>
            <person name="Atlas R."/>
        </authorList>
    </citation>
    <scope>NUCLEOTIDE SEQUENCE [LARGE SCALE GENOMIC DNA]</scope>
    <source>
        <strain evidence="2">ATCC 29133 / PCC 73102</strain>
        <plasmid evidence="2">Plasmid pNPUN03</plasmid>
    </source>
</reference>
<protein>
    <submittedName>
        <fullName evidence="1">Uncharacterized protein</fullName>
    </submittedName>
</protein>
<dbReference type="HOGENOM" id="CLU_2509384_0_0_3"/>
<dbReference type="KEGG" id="npu:Npun_CF056"/>
<name>B2JBU0_NOSP7</name>
<keyword evidence="2" id="KW-1185">Reference proteome</keyword>
<sequence>MILLLASILYNISYSHLISMSNKHDSEFERALNAAKNASYSDKKAAAKSPNSFLDFLRNLGLRTLANNLSDWIRDNWSTIVDWIL</sequence>
<dbReference type="AlphaFoldDB" id="B2JBU0"/>
<evidence type="ECO:0000313" key="1">
    <source>
        <dbReference type="EMBL" id="ACC85394.1"/>
    </source>
</evidence>
<evidence type="ECO:0000313" key="2">
    <source>
        <dbReference type="Proteomes" id="UP000001191"/>
    </source>
</evidence>
<gene>
    <name evidence="1" type="ordered locus">Npun_CF056</name>
</gene>
<accession>B2JBU0</accession>
<dbReference type="Proteomes" id="UP000001191">
    <property type="component" value="Plasmid pNPUN03"/>
</dbReference>